<dbReference type="GeneID" id="106176248"/>
<dbReference type="AlphaFoldDB" id="A0A1S3JVC4"/>
<dbReference type="InterPro" id="IPR018629">
    <property type="entry name" value="XK-rel"/>
</dbReference>
<accession>A0A1S3JVC4</accession>
<evidence type="ECO:0000256" key="6">
    <source>
        <dbReference type="ARBA" id="ARBA00023136"/>
    </source>
</evidence>
<dbReference type="PANTHER" id="PTHR16024">
    <property type="entry name" value="XK-RELATED PROTEIN"/>
    <property type="match status" value="1"/>
</dbReference>
<keyword evidence="8" id="KW-1185">Reference proteome</keyword>
<comment type="similarity">
    <text evidence="2 7">Belongs to the XK family.</text>
</comment>
<feature type="transmembrane region" description="Helical" evidence="7">
    <location>
        <begin position="215"/>
        <end position="230"/>
    </location>
</feature>
<dbReference type="InParanoid" id="A0A1S3JVC4"/>
<evidence type="ECO:0000256" key="1">
    <source>
        <dbReference type="ARBA" id="ARBA00004651"/>
    </source>
</evidence>
<evidence type="ECO:0000256" key="3">
    <source>
        <dbReference type="ARBA" id="ARBA00022475"/>
    </source>
</evidence>
<evidence type="ECO:0000256" key="2">
    <source>
        <dbReference type="ARBA" id="ARBA00008789"/>
    </source>
</evidence>
<gene>
    <name evidence="9" type="primary">LOC106176248</name>
</gene>
<dbReference type="Proteomes" id="UP000085678">
    <property type="component" value="Unplaced"/>
</dbReference>
<evidence type="ECO:0000313" key="8">
    <source>
        <dbReference type="Proteomes" id="UP000085678"/>
    </source>
</evidence>
<name>A0A1S3JVC4_LINAN</name>
<protein>
    <recommendedName>
        <fullName evidence="7">XK-related protein</fullName>
    </recommendedName>
</protein>
<evidence type="ECO:0000256" key="4">
    <source>
        <dbReference type="ARBA" id="ARBA00022692"/>
    </source>
</evidence>
<dbReference type="OrthoDB" id="6136301at2759"/>
<feature type="transmembrane region" description="Helical" evidence="7">
    <location>
        <begin position="104"/>
        <end position="122"/>
    </location>
</feature>
<evidence type="ECO:0000313" key="9">
    <source>
        <dbReference type="RefSeq" id="XP_013414011.1"/>
    </source>
</evidence>
<organism evidence="8 9">
    <name type="scientific">Lingula anatina</name>
    <name type="common">Brachiopod</name>
    <name type="synonym">Lingula unguis</name>
    <dbReference type="NCBI Taxonomy" id="7574"/>
    <lineage>
        <taxon>Eukaryota</taxon>
        <taxon>Metazoa</taxon>
        <taxon>Spiralia</taxon>
        <taxon>Lophotrochozoa</taxon>
        <taxon>Brachiopoda</taxon>
        <taxon>Linguliformea</taxon>
        <taxon>Lingulata</taxon>
        <taxon>Lingulida</taxon>
        <taxon>Linguloidea</taxon>
        <taxon>Lingulidae</taxon>
        <taxon>Lingula</taxon>
    </lineage>
</organism>
<keyword evidence="5 7" id="KW-1133">Transmembrane helix</keyword>
<dbReference type="PANTHER" id="PTHR16024:SF6">
    <property type="entry name" value="XK-RELATED PROTEIN"/>
    <property type="match status" value="1"/>
</dbReference>
<proteinExistence type="inferred from homology"/>
<feature type="transmembrane region" description="Helical" evidence="7">
    <location>
        <begin position="274"/>
        <end position="297"/>
    </location>
</feature>
<sequence>MVRKWKLFCQICASVPPDICPCCSSCCLPVSQKAESSAESENLNPNASQVEKITYWKHRWKTLRMEDHRLLRLGLIESLVEAMPQFMINIYVMLKFGNVETFQIVNTSVSFLSLVWGIVLHQKLVKEHLYTSQTGKLKPPNGLGFRQMAVIFLYKALLLGSRFLAFVYFSWVYPLVSLAFIIPHYLIIVTYMIAKRHWDGVLLNKNDKWIFAQRMLKILINSLLNIFIYYRETVPPNVPLYGEQIAYYILYTVENIMLITLPMGKNMHLTDPNYVYIASACAIGMLLGYCIMIFYYVCVHKSSEYIRRSYCCCCYPETEQIPCLNYHTRAVKHIHKDLISHVGQEEFEEISKLWPSQISGIKYQRCLQDGKSVLLTPGNKMEIYYVPNSFLDTEK</sequence>
<keyword evidence="4 7" id="KW-0812">Transmembrane</keyword>
<dbReference type="InterPro" id="IPR050895">
    <property type="entry name" value="XK-related_scramblase"/>
</dbReference>
<reference evidence="9" key="1">
    <citation type="submission" date="2025-08" db="UniProtKB">
        <authorList>
            <consortium name="RefSeq"/>
        </authorList>
    </citation>
    <scope>IDENTIFICATION</scope>
    <source>
        <tissue evidence="9">Gonads</tissue>
    </source>
</reference>
<feature type="transmembrane region" description="Helical" evidence="7">
    <location>
        <begin position="245"/>
        <end position="262"/>
    </location>
</feature>
<keyword evidence="3" id="KW-1003">Cell membrane</keyword>
<dbReference type="Pfam" id="PF09815">
    <property type="entry name" value="XK-related"/>
    <property type="match status" value="1"/>
</dbReference>
<keyword evidence="6 7" id="KW-0472">Membrane</keyword>
<evidence type="ECO:0000256" key="5">
    <source>
        <dbReference type="ARBA" id="ARBA00022989"/>
    </source>
</evidence>
<feature type="transmembrane region" description="Helical" evidence="7">
    <location>
        <begin position="171"/>
        <end position="194"/>
    </location>
</feature>
<feature type="transmembrane region" description="Helical" evidence="7">
    <location>
        <begin position="143"/>
        <end position="165"/>
    </location>
</feature>
<dbReference type="KEGG" id="lak:106176248"/>
<dbReference type="GO" id="GO:0005886">
    <property type="term" value="C:plasma membrane"/>
    <property type="evidence" value="ECO:0007669"/>
    <property type="project" value="UniProtKB-SubCell"/>
</dbReference>
<comment type="subcellular location">
    <subcellularLocation>
        <location evidence="1">Cell membrane</location>
        <topology evidence="1">Multi-pass membrane protein</topology>
    </subcellularLocation>
    <subcellularLocation>
        <location evidence="7">Membrane</location>
        <topology evidence="7">Multi-pass membrane protein</topology>
    </subcellularLocation>
</comment>
<dbReference type="RefSeq" id="XP_013414011.1">
    <property type="nucleotide sequence ID" value="XM_013558557.1"/>
</dbReference>
<evidence type="ECO:0000256" key="7">
    <source>
        <dbReference type="RuleBase" id="RU910716"/>
    </source>
</evidence>